<reference evidence="3 5" key="2">
    <citation type="submission" date="2016-10" db="EMBL/GenBank/DDBJ databases">
        <authorList>
            <person name="de Groot N.N."/>
        </authorList>
    </citation>
    <scope>NUCLEOTIDE SEQUENCE [LARGE SCALE GENOMIC DNA]</scope>
    <source>
        <strain evidence="3 5">Z-7982</strain>
    </source>
</reference>
<organism evidence="1 4">
    <name type="scientific">Methanohalophilus halophilus</name>
    <dbReference type="NCBI Taxonomy" id="2177"/>
    <lineage>
        <taxon>Archaea</taxon>
        <taxon>Methanobacteriati</taxon>
        <taxon>Methanobacteriota</taxon>
        <taxon>Stenosarchaea group</taxon>
        <taxon>Methanomicrobia</taxon>
        <taxon>Methanosarcinales</taxon>
        <taxon>Methanosarcinaceae</taxon>
        <taxon>Methanohalophilus</taxon>
    </lineage>
</organism>
<dbReference type="Pfam" id="PF07849">
    <property type="entry name" value="DUF1641"/>
    <property type="match status" value="1"/>
</dbReference>
<evidence type="ECO:0000313" key="3">
    <source>
        <dbReference type="EMBL" id="SDW00534.1"/>
    </source>
</evidence>
<dbReference type="EMBL" id="FNMU01000001">
    <property type="protein sequence ID" value="SDW00534.1"/>
    <property type="molecule type" value="Genomic_DNA"/>
</dbReference>
<evidence type="ECO:0000313" key="6">
    <source>
        <dbReference type="Proteomes" id="UP000267921"/>
    </source>
</evidence>
<proteinExistence type="predicted"/>
<dbReference type="EMBL" id="RJJG01000001">
    <property type="protein sequence ID" value="RNI10869.1"/>
    <property type="molecule type" value="Genomic_DNA"/>
</dbReference>
<evidence type="ECO:0000313" key="5">
    <source>
        <dbReference type="Proteomes" id="UP000198669"/>
    </source>
</evidence>
<protein>
    <submittedName>
        <fullName evidence="2">DUF1641 domain-containing protein</fullName>
    </submittedName>
</protein>
<dbReference type="Proteomes" id="UP000198669">
    <property type="component" value="Unassembled WGS sequence"/>
</dbReference>
<gene>
    <name evidence="1" type="ORF">BHR79_01365</name>
    <name evidence="2" type="ORF">EFE40_01425</name>
    <name evidence="3" type="ORF">SAMN04515625_0095</name>
</gene>
<name>A0A1L3Q078_9EURY</name>
<dbReference type="Proteomes" id="UP000186879">
    <property type="component" value="Chromosome"/>
</dbReference>
<dbReference type="RefSeq" id="WP_072560507.1">
    <property type="nucleotide sequence ID" value="NZ_CP017921.1"/>
</dbReference>
<reference evidence="2 6" key="3">
    <citation type="submission" date="2018-10" db="EMBL/GenBank/DDBJ databases">
        <title>Cultivation of a novel Methanohalophilus strain from Kebrit Deep of the Red Sea and a genomic comparison of members of the genus Methanohalophilus.</title>
        <authorList>
            <person name="Guan Y."/>
            <person name="Ngugi D.K."/>
            <person name="Stingl U."/>
        </authorList>
    </citation>
    <scope>NUCLEOTIDE SEQUENCE [LARGE SCALE GENOMIC DNA]</scope>
    <source>
        <strain evidence="2 6">DSM 3094</strain>
    </source>
</reference>
<accession>A0A1L3Q078</accession>
<dbReference type="Proteomes" id="UP000267921">
    <property type="component" value="Unassembled WGS sequence"/>
</dbReference>
<dbReference type="STRING" id="2177.BHR79_01365"/>
<sequence>MAEDIENVNIGMTQADIDAFLDIVRTARIMQSYLNDETIHGVANVMTPMLKLLNGVASTDLVDVMERSMQDPGLDRALMNPPKVGMYGALREMGDEDFQKGLGIAIEFLKALGRASEDIGE</sequence>
<keyword evidence="4" id="KW-1185">Reference proteome</keyword>
<dbReference type="InterPro" id="IPR012440">
    <property type="entry name" value="DUF1641"/>
</dbReference>
<dbReference type="OrthoDB" id="56850at2157"/>
<dbReference type="EMBL" id="CP017921">
    <property type="protein sequence ID" value="APH38263.1"/>
    <property type="molecule type" value="Genomic_DNA"/>
</dbReference>
<dbReference type="GeneID" id="30582363"/>
<evidence type="ECO:0000313" key="4">
    <source>
        <dbReference type="Proteomes" id="UP000186879"/>
    </source>
</evidence>
<evidence type="ECO:0000313" key="1">
    <source>
        <dbReference type="EMBL" id="APH38263.1"/>
    </source>
</evidence>
<evidence type="ECO:0000313" key="2">
    <source>
        <dbReference type="EMBL" id="RNI10869.1"/>
    </source>
</evidence>
<reference evidence="1 4" key="1">
    <citation type="submission" date="2016-10" db="EMBL/GenBank/DDBJ databases">
        <title>Methanohalophilus halophilus.</title>
        <authorList>
            <person name="L'haridon S."/>
        </authorList>
    </citation>
    <scope>NUCLEOTIDE SEQUENCE [LARGE SCALE GENOMIC DNA]</scope>
    <source>
        <strain evidence="1 4">Z-7982</strain>
    </source>
</reference>
<dbReference type="KEGG" id="mhaz:BHR79_01365"/>
<dbReference type="AlphaFoldDB" id="A0A1L3Q078"/>